<evidence type="ECO:0000313" key="2">
    <source>
        <dbReference type="Proteomes" id="UP000294530"/>
    </source>
</evidence>
<dbReference type="RefSeq" id="XP_067818505.1">
    <property type="nucleotide sequence ID" value="XM_067964872.1"/>
</dbReference>
<dbReference type="OrthoDB" id="77819at2759"/>
<organism evidence="1 2">
    <name type="scientific">Bremia lactucae</name>
    <name type="common">Lettuce downy mildew</name>
    <dbReference type="NCBI Taxonomy" id="4779"/>
    <lineage>
        <taxon>Eukaryota</taxon>
        <taxon>Sar</taxon>
        <taxon>Stramenopiles</taxon>
        <taxon>Oomycota</taxon>
        <taxon>Peronosporomycetes</taxon>
        <taxon>Peronosporales</taxon>
        <taxon>Peronosporaceae</taxon>
        <taxon>Bremia</taxon>
    </lineage>
</organism>
<sequence length="663" mass="74177">MIHTMMHETQKFAVMVAIAPNIQRHSAQLDDNLMQLCSYQIATALVITQQPPEIWYKDQYGRKATFELKVERTKIHCVQCAEQCILTVQLLYESGSDRIDSGVARKVVEKQEIVQVMSGQCLDKNKQSSVRIRIAEVSKNHVNQRFRVKISVPKCNGSCNYDNFVVSDPILVLSKKKKRLGIQHIEATTNHIMAKKLKRSSISKLEGLKDLGNALKSTPFPNLSNKVVDFAKIESPMRTGVATAPFTPETPNLCLWANAAFDLLSKLQWQRALADNSNNLGRSFDAILALPLPKVYECPSCHETYGETPMHRNHCDLMLLLERDGNNETGTKYKNHNEVASFPLQWSSDKHVEWRGQAQSMFTNHASTLKAEALSIDSIVQDTRKTLKLERDDMQALLDASKSAPPTTISSWKDYASISQLLFSTSFEFSKIPQLSTSLPSTVQSTGMLPPVGTLSRSILSNSGAVNISEEDQVGEKRHRIPSQRYPSLLAAKCSFSTDAANLFQETELALHGNGRIVSSMNLMNITDYYLRPNVGNIGNDDVFHGHVSSAAPLPSDSFDKRENQVKKIMANDFQGCGFPALDDLSNLVGFYQVLTDTNNNPAELQFAPHLFPLPEEMLLELKTTIAEWGRNLSICWQRQSIEGKNEETLVGLKKAVLEHILR</sequence>
<protein>
    <submittedName>
        <fullName evidence="1">Uncharacterized protein</fullName>
    </submittedName>
</protein>
<name>A0A976FLX8_BRELC</name>
<dbReference type="EMBL" id="SHOA02000016">
    <property type="protein sequence ID" value="TDH69006.1"/>
    <property type="molecule type" value="Genomic_DNA"/>
</dbReference>
<keyword evidence="2" id="KW-1185">Reference proteome</keyword>
<dbReference type="AlphaFoldDB" id="A0A976FLX8"/>
<dbReference type="KEGG" id="blac:94350543"/>
<evidence type="ECO:0000313" key="1">
    <source>
        <dbReference type="EMBL" id="TDH69006.1"/>
    </source>
</evidence>
<comment type="caution">
    <text evidence="1">The sequence shown here is derived from an EMBL/GenBank/DDBJ whole genome shotgun (WGS) entry which is preliminary data.</text>
</comment>
<proteinExistence type="predicted"/>
<reference evidence="1 2" key="1">
    <citation type="journal article" date="2021" name="Genome Biol.">
        <title>AFLAP: assembly-free linkage analysis pipeline using k-mers from genome sequencing data.</title>
        <authorList>
            <person name="Fletcher K."/>
            <person name="Zhang L."/>
            <person name="Gil J."/>
            <person name="Han R."/>
            <person name="Cavanaugh K."/>
            <person name="Michelmore R."/>
        </authorList>
    </citation>
    <scope>NUCLEOTIDE SEQUENCE [LARGE SCALE GENOMIC DNA]</scope>
    <source>
        <strain evidence="1 2">SF5</strain>
    </source>
</reference>
<accession>A0A976FLX8</accession>
<dbReference type="GeneID" id="94350543"/>
<dbReference type="Proteomes" id="UP000294530">
    <property type="component" value="Unassembled WGS sequence"/>
</dbReference>
<gene>
    <name evidence="1" type="ORF">CCR75_006805</name>
</gene>